<keyword evidence="1" id="KW-0812">Transmembrane</keyword>
<dbReference type="Proteomes" id="UP000010388">
    <property type="component" value="Chromosome"/>
</dbReference>
<dbReference type="AlphaFoldDB" id="K9P4S4"/>
<dbReference type="EMBL" id="CP003495">
    <property type="protein sequence ID" value="AFY27988.1"/>
    <property type="molecule type" value="Genomic_DNA"/>
</dbReference>
<name>K9P4S4_CYAGP</name>
<proteinExistence type="predicted"/>
<evidence type="ECO:0000256" key="1">
    <source>
        <dbReference type="SAM" id="Phobius"/>
    </source>
</evidence>
<dbReference type="KEGG" id="cgc:Cyagr_0801"/>
<dbReference type="HOGENOM" id="CLU_217320_0_0_3"/>
<accession>K9P4S4</accession>
<gene>
    <name evidence="2" type="ordered locus">Cyagr_0801</name>
</gene>
<sequence>MFENRERPAWVNWLILAIFLLSSWQLAGFWFQQLHH</sequence>
<organism evidence="2 3">
    <name type="scientific">Cyanobium gracile (strain ATCC 27147 / PCC 6307)</name>
    <dbReference type="NCBI Taxonomy" id="292564"/>
    <lineage>
        <taxon>Bacteria</taxon>
        <taxon>Bacillati</taxon>
        <taxon>Cyanobacteriota</taxon>
        <taxon>Cyanophyceae</taxon>
        <taxon>Synechococcales</taxon>
        <taxon>Prochlorococcaceae</taxon>
        <taxon>Cyanobium</taxon>
    </lineage>
</organism>
<feature type="transmembrane region" description="Helical" evidence="1">
    <location>
        <begin position="12"/>
        <end position="31"/>
    </location>
</feature>
<evidence type="ECO:0000313" key="2">
    <source>
        <dbReference type="EMBL" id="AFY27988.1"/>
    </source>
</evidence>
<dbReference type="eggNOG" id="ENOG5030RHP">
    <property type="taxonomic scope" value="Bacteria"/>
</dbReference>
<protein>
    <submittedName>
        <fullName evidence="2">Uncharacterized protein</fullName>
    </submittedName>
</protein>
<reference evidence="3" key="1">
    <citation type="journal article" date="2013" name="Proc. Natl. Acad. Sci. U.S.A.">
        <title>Improving the coverage of the cyanobacterial phylum using diversity-driven genome sequencing.</title>
        <authorList>
            <person name="Shih P.M."/>
            <person name="Wu D."/>
            <person name="Latifi A."/>
            <person name="Axen S.D."/>
            <person name="Fewer D.P."/>
            <person name="Talla E."/>
            <person name="Calteau A."/>
            <person name="Cai F."/>
            <person name="Tandeau de Marsac N."/>
            <person name="Rippka R."/>
            <person name="Herdman M."/>
            <person name="Sivonen K."/>
            <person name="Coursin T."/>
            <person name="Laurent T."/>
            <person name="Goodwin L."/>
            <person name="Nolan M."/>
            <person name="Davenport K.W."/>
            <person name="Han C.S."/>
            <person name="Rubin E.M."/>
            <person name="Eisen J.A."/>
            <person name="Woyke T."/>
            <person name="Gugger M."/>
            <person name="Kerfeld C.A."/>
        </authorList>
    </citation>
    <scope>NUCLEOTIDE SEQUENCE [LARGE SCALE GENOMIC DNA]</scope>
    <source>
        <strain evidence="3">ATCC 27147 / PCC 6307</strain>
    </source>
</reference>
<keyword evidence="1" id="KW-0472">Membrane</keyword>
<evidence type="ECO:0000313" key="3">
    <source>
        <dbReference type="Proteomes" id="UP000010388"/>
    </source>
</evidence>
<keyword evidence="1" id="KW-1133">Transmembrane helix</keyword>